<dbReference type="InterPro" id="IPR050482">
    <property type="entry name" value="Sensor_HK_TwoCompSys"/>
</dbReference>
<gene>
    <name evidence="6" type="ORF">ACFOPH_22520</name>
</gene>
<dbReference type="PANTHER" id="PTHR24421:SF63">
    <property type="entry name" value="SENSOR HISTIDINE KINASE DESK"/>
    <property type="match status" value="1"/>
</dbReference>
<protein>
    <submittedName>
        <fullName evidence="6">Sensor histidine kinase</fullName>
    </submittedName>
</protein>
<keyword evidence="4" id="KW-0812">Transmembrane</keyword>
<keyword evidence="1" id="KW-0808">Transferase</keyword>
<evidence type="ECO:0000313" key="7">
    <source>
        <dbReference type="Proteomes" id="UP001595665"/>
    </source>
</evidence>
<keyword evidence="4" id="KW-1133">Transmembrane helix</keyword>
<evidence type="ECO:0000256" key="1">
    <source>
        <dbReference type="ARBA" id="ARBA00022679"/>
    </source>
</evidence>
<dbReference type="SUPFAM" id="SSF55874">
    <property type="entry name" value="ATPase domain of HSP90 chaperone/DNA topoisomerase II/histidine kinase"/>
    <property type="match status" value="1"/>
</dbReference>
<reference evidence="7" key="1">
    <citation type="journal article" date="2019" name="Int. J. Syst. Evol. Microbiol.">
        <title>The Global Catalogue of Microorganisms (GCM) 10K type strain sequencing project: providing services to taxonomists for standard genome sequencing and annotation.</title>
        <authorList>
            <consortium name="The Broad Institute Genomics Platform"/>
            <consortium name="The Broad Institute Genome Sequencing Center for Infectious Disease"/>
            <person name="Wu L."/>
            <person name="Ma J."/>
        </authorList>
    </citation>
    <scope>NUCLEOTIDE SEQUENCE [LARGE SCALE GENOMIC DNA]</scope>
    <source>
        <strain evidence="7">CCM 7480</strain>
    </source>
</reference>
<dbReference type="EMBL" id="JBHRVV010000001">
    <property type="protein sequence ID" value="MFC3460983.1"/>
    <property type="molecule type" value="Genomic_DNA"/>
</dbReference>
<feature type="transmembrane region" description="Helical" evidence="4">
    <location>
        <begin position="21"/>
        <end position="39"/>
    </location>
</feature>
<feature type="transmembrane region" description="Helical" evidence="4">
    <location>
        <begin position="136"/>
        <end position="155"/>
    </location>
</feature>
<evidence type="ECO:0000313" key="6">
    <source>
        <dbReference type="EMBL" id="MFC3460983.1"/>
    </source>
</evidence>
<dbReference type="PANTHER" id="PTHR24421">
    <property type="entry name" value="NITRATE/NITRITE SENSOR PROTEIN NARX-RELATED"/>
    <property type="match status" value="1"/>
</dbReference>
<dbReference type="Proteomes" id="UP001595665">
    <property type="component" value="Unassembled WGS sequence"/>
</dbReference>
<accession>A0ABV7PSG7</accession>
<dbReference type="InterPro" id="IPR011712">
    <property type="entry name" value="Sig_transdc_His_kin_sub3_dim/P"/>
</dbReference>
<evidence type="ECO:0000256" key="3">
    <source>
        <dbReference type="ARBA" id="ARBA00023012"/>
    </source>
</evidence>
<evidence type="ECO:0000256" key="4">
    <source>
        <dbReference type="SAM" id="Phobius"/>
    </source>
</evidence>
<comment type="caution">
    <text evidence="6">The sequence shown here is derived from an EMBL/GenBank/DDBJ whole genome shotgun (WGS) entry which is preliminary data.</text>
</comment>
<evidence type="ECO:0000259" key="5">
    <source>
        <dbReference type="Pfam" id="PF07730"/>
    </source>
</evidence>
<keyword evidence="7" id="KW-1185">Reference proteome</keyword>
<dbReference type="Gene3D" id="3.30.565.10">
    <property type="entry name" value="Histidine kinase-like ATPase, C-terminal domain"/>
    <property type="match status" value="1"/>
</dbReference>
<feature type="transmembrane region" description="Helical" evidence="4">
    <location>
        <begin position="111"/>
        <end position="129"/>
    </location>
</feature>
<dbReference type="RefSeq" id="WP_379737346.1">
    <property type="nucleotide sequence ID" value="NZ_JBHRVV010000001.1"/>
</dbReference>
<evidence type="ECO:0000256" key="2">
    <source>
        <dbReference type="ARBA" id="ARBA00022777"/>
    </source>
</evidence>
<dbReference type="Gene3D" id="1.20.5.1930">
    <property type="match status" value="1"/>
</dbReference>
<proteinExistence type="predicted"/>
<keyword evidence="3" id="KW-0902">Two-component regulatory system</keyword>
<dbReference type="InterPro" id="IPR036890">
    <property type="entry name" value="HATPase_C_sf"/>
</dbReference>
<dbReference type="GO" id="GO:0016301">
    <property type="term" value="F:kinase activity"/>
    <property type="evidence" value="ECO:0007669"/>
    <property type="project" value="UniProtKB-KW"/>
</dbReference>
<organism evidence="6 7">
    <name type="scientific">Massilia haematophila</name>
    <dbReference type="NCBI Taxonomy" id="457923"/>
    <lineage>
        <taxon>Bacteria</taxon>
        <taxon>Pseudomonadati</taxon>
        <taxon>Pseudomonadota</taxon>
        <taxon>Betaproteobacteria</taxon>
        <taxon>Burkholderiales</taxon>
        <taxon>Oxalobacteraceae</taxon>
        <taxon>Telluria group</taxon>
        <taxon>Massilia</taxon>
    </lineage>
</organism>
<feature type="transmembrane region" description="Helical" evidence="4">
    <location>
        <begin position="45"/>
        <end position="65"/>
    </location>
</feature>
<name>A0ABV7PSG7_9BURK</name>
<sequence>MQGFKRLWAGPWLPPEQGRMPYFWLLSLAYMFWKYAYVAPSAVEAALLALTFAVFIPLYCASFWARGWQVGACMLAGCLIGIAWVRWNIGAATFFIFACAMAAGFTSMRRAMPAMVGVILLGLLASLLVEGRQMRFMFLMPLLTISLPVGLGAIMDARLRRSRQELLRKQEEVEHMATIAERERISRDLHDLLGHSLSLIALKAELAGKLAERDTVDTRAACRREIADIEAAARRALAEVRTAVTGYRESGLAHALASARASLAAAEVELCERVERVDLAPAAEHVVALALREAVTNVVRHAGARRCTLSLALEDNEAVLRVSDDGARLRGAGDLRHGNGLSGMQERAAALGGRLALAVGAGLALELRVPAGAGA</sequence>
<dbReference type="Pfam" id="PF07730">
    <property type="entry name" value="HisKA_3"/>
    <property type="match status" value="1"/>
</dbReference>
<dbReference type="CDD" id="cd16917">
    <property type="entry name" value="HATPase_UhpB-NarQ-NarX-like"/>
    <property type="match status" value="1"/>
</dbReference>
<keyword evidence="2 6" id="KW-0418">Kinase</keyword>
<feature type="domain" description="Signal transduction histidine kinase subgroup 3 dimerisation and phosphoacceptor" evidence="5">
    <location>
        <begin position="181"/>
        <end position="251"/>
    </location>
</feature>
<feature type="transmembrane region" description="Helical" evidence="4">
    <location>
        <begin position="72"/>
        <end position="105"/>
    </location>
</feature>
<keyword evidence="4" id="KW-0472">Membrane</keyword>